<dbReference type="InterPro" id="IPR003673">
    <property type="entry name" value="CoA-Trfase_fam_III"/>
</dbReference>
<comment type="caution">
    <text evidence="1">The sequence shown here is derived from an EMBL/GenBank/DDBJ whole genome shotgun (WGS) entry which is preliminary data.</text>
</comment>
<reference evidence="1 2" key="1">
    <citation type="submission" date="2019-11" db="EMBL/GenBank/DDBJ databases">
        <authorList>
            <person name="Lang L."/>
        </authorList>
    </citation>
    <scope>NUCLEOTIDE SEQUENCE [LARGE SCALE GENOMIC DNA]</scope>
    <source>
        <strain evidence="1 2">YIM 132242</strain>
    </source>
</reference>
<accession>A0A6L6HTV2</accession>
<proteinExistence type="predicted"/>
<gene>
    <name evidence="1" type="ORF">GIY56_15245</name>
</gene>
<keyword evidence="1" id="KW-0808">Transferase</keyword>
<dbReference type="InterPro" id="IPR044855">
    <property type="entry name" value="CoA-Trfase_III_dom3_sf"/>
</dbReference>
<protein>
    <submittedName>
        <fullName evidence="1">CoA transferase</fullName>
    </submittedName>
</protein>
<dbReference type="InterPro" id="IPR023606">
    <property type="entry name" value="CoA-Trfase_III_dom_1_sf"/>
</dbReference>
<dbReference type="Proteomes" id="UP000481417">
    <property type="component" value="Unassembled WGS sequence"/>
</dbReference>
<organism evidence="1 2">
    <name type="scientific">Paracoccus lichenicola</name>
    <dbReference type="NCBI Taxonomy" id="2665644"/>
    <lineage>
        <taxon>Bacteria</taxon>
        <taxon>Pseudomonadati</taxon>
        <taxon>Pseudomonadota</taxon>
        <taxon>Alphaproteobacteria</taxon>
        <taxon>Rhodobacterales</taxon>
        <taxon>Paracoccaceae</taxon>
        <taxon>Paracoccus</taxon>
    </lineage>
</organism>
<dbReference type="EMBL" id="WMBT01000012">
    <property type="protein sequence ID" value="MTE01643.1"/>
    <property type="molecule type" value="Genomic_DNA"/>
</dbReference>
<dbReference type="PANTHER" id="PTHR48228:SF5">
    <property type="entry name" value="ALPHA-METHYLACYL-COA RACEMASE"/>
    <property type="match status" value="1"/>
</dbReference>
<dbReference type="PANTHER" id="PTHR48228">
    <property type="entry name" value="SUCCINYL-COA--D-CITRAMALATE COA-TRANSFERASE"/>
    <property type="match status" value="1"/>
</dbReference>
<dbReference type="Gene3D" id="3.30.1540.10">
    <property type="entry name" value="formyl-coa transferase, domain 3"/>
    <property type="match status" value="1"/>
</dbReference>
<dbReference type="InterPro" id="IPR050509">
    <property type="entry name" value="CoA-transferase_III"/>
</dbReference>
<keyword evidence="2" id="KW-1185">Reference proteome</keyword>
<evidence type="ECO:0000313" key="2">
    <source>
        <dbReference type="Proteomes" id="UP000481417"/>
    </source>
</evidence>
<dbReference type="Gene3D" id="3.40.50.10540">
    <property type="entry name" value="Crotonobetainyl-coa:carnitine coa-transferase, domain 1"/>
    <property type="match status" value="1"/>
</dbReference>
<evidence type="ECO:0000313" key="1">
    <source>
        <dbReference type="EMBL" id="MTE01643.1"/>
    </source>
</evidence>
<dbReference type="GO" id="GO:0016740">
    <property type="term" value="F:transferase activity"/>
    <property type="evidence" value="ECO:0007669"/>
    <property type="project" value="UniProtKB-KW"/>
</dbReference>
<sequence length="383" mass="40387">MGPLAGVRIVEMSNIGPAPFCAMLLADLGAEVISVQRLAAGDLGFAIDPRFDLLNRSKRAVGVDLKAPEGVALVRDLVARADLLIEGFRPGVMERLGLGPEVCSQINPKLVYGRLTGWGQTGPMARMAGHDINYISMTGALAAIGPKDGAPAIPLNLVGDFAGGSLYLAMGLLAALTEARASGTGQVVDAAMVDGVASLMAMHMGYRQADFWSLERGTNAVDGGAPWYAAYETKDGKWMAVGAVEKRFYAEFIARLGLGAADLPGQNDRARWDDLRASIAARFMERTRDEWVAVFDGSDACVTPVLDMDEARDHPAAVARETYLTMDGVVEPAPAPRFSRTPGRIQGPPPDPQVTTAPALADWGIDADRIAGLRTAGIIAGAG</sequence>
<dbReference type="Pfam" id="PF02515">
    <property type="entry name" value="CoA_transf_3"/>
    <property type="match status" value="1"/>
</dbReference>
<name>A0A6L6HTV2_9RHOB</name>
<dbReference type="SUPFAM" id="SSF89796">
    <property type="entry name" value="CoA-transferase family III (CaiB/BaiF)"/>
    <property type="match status" value="1"/>
</dbReference>
<dbReference type="RefSeq" id="WP_154765722.1">
    <property type="nucleotide sequence ID" value="NZ_WMBT01000012.1"/>
</dbReference>
<dbReference type="AlphaFoldDB" id="A0A6L6HTV2"/>